<dbReference type="InterPro" id="IPR047655">
    <property type="entry name" value="Transpos_IS630-like"/>
</dbReference>
<dbReference type="Pfam" id="PF13358">
    <property type="entry name" value="DDE_3"/>
    <property type="match status" value="1"/>
</dbReference>
<reference evidence="3 4" key="1">
    <citation type="journal article" date="2019" name="Environ. Microbiol.">
        <title>Species interactions and distinct microbial communities in high Arctic permafrost affected cryosols are associated with the CH4 and CO2 gas fluxes.</title>
        <authorList>
            <person name="Altshuler I."/>
            <person name="Hamel J."/>
            <person name="Turney S."/>
            <person name="Magnuson E."/>
            <person name="Levesque R."/>
            <person name="Greer C."/>
            <person name="Whyte L.G."/>
        </authorList>
    </citation>
    <scope>NUCLEOTIDE SEQUENCE [LARGE SCALE GENOMIC DNA]</scope>
    <source>
        <strain evidence="3 4">S9.3B</strain>
    </source>
</reference>
<dbReference type="RefSeq" id="WP_140887773.1">
    <property type="nucleotide sequence ID" value="NZ_RCZP01000088.1"/>
</dbReference>
<protein>
    <submittedName>
        <fullName evidence="3">IS630 family transposase</fullName>
    </submittedName>
</protein>
<dbReference type="InterPro" id="IPR038717">
    <property type="entry name" value="Tc1-like_DDE_dom"/>
</dbReference>
<evidence type="ECO:0000313" key="3">
    <source>
        <dbReference type="EMBL" id="TPG37696.1"/>
    </source>
</evidence>
<accession>A0A502EMH9</accession>
<dbReference type="Proteomes" id="UP000317078">
    <property type="component" value="Unassembled WGS sequence"/>
</dbReference>
<comment type="caution">
    <text evidence="3">The sequence shown here is derived from an EMBL/GenBank/DDBJ whole genome shotgun (WGS) entry which is preliminary data.</text>
</comment>
<organism evidence="3 4">
    <name type="scientific">Muricoccus nepalensis</name>
    <dbReference type="NCBI Taxonomy" id="1854500"/>
    <lineage>
        <taxon>Bacteria</taxon>
        <taxon>Pseudomonadati</taxon>
        <taxon>Pseudomonadota</taxon>
        <taxon>Alphaproteobacteria</taxon>
        <taxon>Acetobacterales</taxon>
        <taxon>Roseomonadaceae</taxon>
        <taxon>Muricoccus</taxon>
    </lineage>
</organism>
<dbReference type="EMBL" id="RCZP01000088">
    <property type="protein sequence ID" value="TPG37696.1"/>
    <property type="molecule type" value="Genomic_DNA"/>
</dbReference>
<dbReference type="NCBIfam" id="NF033545">
    <property type="entry name" value="transpos_IS630"/>
    <property type="match status" value="1"/>
</dbReference>
<dbReference type="Gene3D" id="3.30.420.10">
    <property type="entry name" value="Ribonuclease H-like superfamily/Ribonuclease H"/>
    <property type="match status" value="1"/>
</dbReference>
<dbReference type="GO" id="GO:0003676">
    <property type="term" value="F:nucleic acid binding"/>
    <property type="evidence" value="ECO:0007669"/>
    <property type="project" value="InterPro"/>
</dbReference>
<evidence type="ECO:0000259" key="1">
    <source>
        <dbReference type="Pfam" id="PF13358"/>
    </source>
</evidence>
<feature type="domain" description="Winged helix-turn helix" evidence="2">
    <location>
        <begin position="110"/>
        <end position="163"/>
    </location>
</feature>
<keyword evidence="4" id="KW-1185">Reference proteome</keyword>
<dbReference type="InterPro" id="IPR009057">
    <property type="entry name" value="Homeodomain-like_sf"/>
</dbReference>
<sequence length="355" mass="39543">MGAALAIRTDLEAAELRRRARHERDGRVSARLLALANVLDGMSREAAARSAGMDRQTLRDWVIRFNANGVEGLCDQARPGRPTRMTEGQQAAFKAVVLRGPDRERDGVSSWRIVDLCRVAEERFGVSYRESGMLRLVKSLDLSWQKTRPSHPKGDPAARERFKGGALPQLSEVARAHPGADVQLWCQDEARVGQKGRGARVWYERGIRPRGVIDQRHASAWIFGAVRPGTDQAFALVLTEVGTAAMQAFLDRFSATLPERVHAALLLDGAGWHIAGHLAVPNNVSLIFLPPYAPELNPVERVWLYLRERFLSLRLFPNLDAIIDGCCQAWNRLTAEPGRIASLTNYPYLRSVRTS</sequence>
<gene>
    <name evidence="3" type="ORF">EAH89_29965</name>
</gene>
<evidence type="ECO:0000313" key="4">
    <source>
        <dbReference type="Proteomes" id="UP000317078"/>
    </source>
</evidence>
<dbReference type="InterPro" id="IPR036397">
    <property type="entry name" value="RNaseH_sf"/>
</dbReference>
<dbReference type="Pfam" id="PF13551">
    <property type="entry name" value="HTH_29"/>
    <property type="match status" value="1"/>
</dbReference>
<dbReference type="OrthoDB" id="2375382at2"/>
<dbReference type="InterPro" id="IPR025959">
    <property type="entry name" value="Winged_HTH_dom"/>
</dbReference>
<proteinExistence type="predicted"/>
<dbReference type="AlphaFoldDB" id="A0A502EMH9"/>
<name>A0A502EMH9_9PROT</name>
<feature type="domain" description="Tc1-like transposase DDE" evidence="1">
    <location>
        <begin position="183"/>
        <end position="322"/>
    </location>
</feature>
<dbReference type="Pfam" id="PF13592">
    <property type="entry name" value="HTH_33"/>
    <property type="match status" value="1"/>
</dbReference>
<evidence type="ECO:0000259" key="2">
    <source>
        <dbReference type="Pfam" id="PF13592"/>
    </source>
</evidence>
<dbReference type="SUPFAM" id="SSF46689">
    <property type="entry name" value="Homeodomain-like"/>
    <property type="match status" value="1"/>
</dbReference>